<dbReference type="Proteomes" id="UP000823399">
    <property type="component" value="Unassembled WGS sequence"/>
</dbReference>
<feature type="transmembrane region" description="Helical" evidence="1">
    <location>
        <begin position="55"/>
        <end position="76"/>
    </location>
</feature>
<reference evidence="2" key="1">
    <citation type="journal article" date="2020" name="New Phytol.">
        <title>Comparative genomics reveals dynamic genome evolution in host specialist ectomycorrhizal fungi.</title>
        <authorList>
            <person name="Lofgren L.A."/>
            <person name="Nguyen N.H."/>
            <person name="Vilgalys R."/>
            <person name="Ruytinx J."/>
            <person name="Liao H.L."/>
            <person name="Branco S."/>
            <person name="Kuo A."/>
            <person name="LaButti K."/>
            <person name="Lipzen A."/>
            <person name="Andreopoulos W."/>
            <person name="Pangilinan J."/>
            <person name="Riley R."/>
            <person name="Hundley H."/>
            <person name="Na H."/>
            <person name="Barry K."/>
            <person name="Grigoriev I.V."/>
            <person name="Stajich J.E."/>
            <person name="Kennedy P.G."/>
        </authorList>
    </citation>
    <scope>NUCLEOTIDE SEQUENCE</scope>
    <source>
        <strain evidence="2">FC423</strain>
    </source>
</reference>
<dbReference type="RefSeq" id="XP_041294381.1">
    <property type="nucleotide sequence ID" value="XM_041428057.1"/>
</dbReference>
<name>A0A9P7F8V9_9AGAM</name>
<dbReference type="GeneID" id="64690316"/>
<protein>
    <submittedName>
        <fullName evidence="2">Uncharacterized protein</fullName>
    </submittedName>
</protein>
<keyword evidence="1" id="KW-0812">Transmembrane</keyword>
<comment type="caution">
    <text evidence="2">The sequence shown here is derived from an EMBL/GenBank/DDBJ whole genome shotgun (WGS) entry which is preliminary data.</text>
</comment>
<gene>
    <name evidence="2" type="ORF">F5147DRAFT_107570</name>
</gene>
<organism evidence="2 3">
    <name type="scientific">Suillus discolor</name>
    <dbReference type="NCBI Taxonomy" id="1912936"/>
    <lineage>
        <taxon>Eukaryota</taxon>
        <taxon>Fungi</taxon>
        <taxon>Dikarya</taxon>
        <taxon>Basidiomycota</taxon>
        <taxon>Agaricomycotina</taxon>
        <taxon>Agaricomycetes</taxon>
        <taxon>Agaricomycetidae</taxon>
        <taxon>Boletales</taxon>
        <taxon>Suillineae</taxon>
        <taxon>Suillaceae</taxon>
        <taxon>Suillus</taxon>
    </lineage>
</organism>
<keyword evidence="3" id="KW-1185">Reference proteome</keyword>
<feature type="transmembrane region" description="Helical" evidence="1">
    <location>
        <begin position="33"/>
        <end position="49"/>
    </location>
</feature>
<dbReference type="AlphaFoldDB" id="A0A9P7F8V9"/>
<keyword evidence="1" id="KW-0472">Membrane</keyword>
<proteinExistence type="predicted"/>
<evidence type="ECO:0000313" key="3">
    <source>
        <dbReference type="Proteomes" id="UP000823399"/>
    </source>
</evidence>
<evidence type="ECO:0000313" key="2">
    <source>
        <dbReference type="EMBL" id="KAG2110907.1"/>
    </source>
</evidence>
<keyword evidence="1" id="KW-1133">Transmembrane helix</keyword>
<evidence type="ECO:0000256" key="1">
    <source>
        <dbReference type="SAM" id="Phobius"/>
    </source>
</evidence>
<dbReference type="EMBL" id="JABBWM010000019">
    <property type="protein sequence ID" value="KAG2110907.1"/>
    <property type="molecule type" value="Genomic_DNA"/>
</dbReference>
<sequence>MLAMHTVATKLGRSGSHTHGSHRQLDVHRTSRSLILLFTLFVNYFHLHLVLKHLILIYDIIHDIPLTYSLIFRIVYHSPHYFAYGKSSSNTICTPTPPSLLPFQASHLMHIAYGVIVQGQSLLFS</sequence>
<accession>A0A9P7F8V9</accession>